<gene>
    <name evidence="2" type="ORF">PCOR1329_LOCUS33650</name>
</gene>
<evidence type="ECO:0000313" key="2">
    <source>
        <dbReference type="EMBL" id="CAK0837457.1"/>
    </source>
</evidence>
<feature type="region of interest" description="Disordered" evidence="1">
    <location>
        <begin position="104"/>
        <end position="154"/>
    </location>
</feature>
<comment type="caution">
    <text evidence="2">The sequence shown here is derived from an EMBL/GenBank/DDBJ whole genome shotgun (WGS) entry which is preliminary data.</text>
</comment>
<feature type="compositionally biased region" description="Basic and acidic residues" evidence="1">
    <location>
        <begin position="111"/>
        <end position="120"/>
    </location>
</feature>
<protein>
    <submittedName>
        <fullName evidence="2">Uncharacterized protein</fullName>
    </submittedName>
</protein>
<proteinExistence type="predicted"/>
<feature type="region of interest" description="Disordered" evidence="1">
    <location>
        <begin position="200"/>
        <end position="235"/>
    </location>
</feature>
<dbReference type="Proteomes" id="UP001189429">
    <property type="component" value="Unassembled WGS sequence"/>
</dbReference>
<evidence type="ECO:0000313" key="3">
    <source>
        <dbReference type="Proteomes" id="UP001189429"/>
    </source>
</evidence>
<reference evidence="2" key="1">
    <citation type="submission" date="2023-10" db="EMBL/GenBank/DDBJ databases">
        <authorList>
            <person name="Chen Y."/>
            <person name="Shah S."/>
            <person name="Dougan E. K."/>
            <person name="Thang M."/>
            <person name="Chan C."/>
        </authorList>
    </citation>
    <scope>NUCLEOTIDE SEQUENCE [LARGE SCALE GENOMIC DNA]</scope>
</reference>
<feature type="compositionally biased region" description="Basic residues" evidence="1">
    <location>
        <begin position="204"/>
        <end position="214"/>
    </location>
</feature>
<keyword evidence="3" id="KW-1185">Reference proteome</keyword>
<dbReference type="EMBL" id="CAUYUJ010014155">
    <property type="protein sequence ID" value="CAK0837457.1"/>
    <property type="molecule type" value="Genomic_DNA"/>
</dbReference>
<evidence type="ECO:0000256" key="1">
    <source>
        <dbReference type="SAM" id="MobiDB-lite"/>
    </source>
</evidence>
<accession>A0ABN9SYA5</accession>
<feature type="non-terminal residue" evidence="2">
    <location>
        <position position="1"/>
    </location>
</feature>
<organism evidence="2 3">
    <name type="scientific">Prorocentrum cordatum</name>
    <dbReference type="NCBI Taxonomy" id="2364126"/>
    <lineage>
        <taxon>Eukaryota</taxon>
        <taxon>Sar</taxon>
        <taxon>Alveolata</taxon>
        <taxon>Dinophyceae</taxon>
        <taxon>Prorocentrales</taxon>
        <taxon>Prorocentraceae</taxon>
        <taxon>Prorocentrum</taxon>
    </lineage>
</organism>
<feature type="compositionally biased region" description="Low complexity" evidence="1">
    <location>
        <begin position="215"/>
        <end position="235"/>
    </location>
</feature>
<sequence length="235" mass="25290">VASSRLEGQLESQQKSFGLVVEAIHLMGLESCSSSNRASQRSSLRPSWGVTRLSACHGGADIMSHISPSFDPGRHEKRRSTISTSAWNAPQRLAESVVRLSGCSRRSGPRTHVESAHESSDCVQDLPADDLSLDEPPDKNWGTIPDEGAKEQPNKDVECIDASNECIDASDVDVGRTSSLRCKPSIVGLLAGNISGAAADRRTARVRRRGRSARTPRGPRTPSPRRACPCAARRA</sequence>
<feature type="region of interest" description="Disordered" evidence="1">
    <location>
        <begin position="67"/>
        <end position="86"/>
    </location>
</feature>
<name>A0ABN9SYA5_9DINO</name>